<comment type="caution">
    <text evidence="2">The sequence shown here is derived from an EMBL/GenBank/DDBJ whole genome shotgun (WGS) entry which is preliminary data.</text>
</comment>
<name>A0ABU7XPY3_9FLAO</name>
<evidence type="ECO:0000256" key="1">
    <source>
        <dbReference type="SAM" id="Phobius"/>
    </source>
</evidence>
<reference evidence="2 3" key="1">
    <citation type="submission" date="2022-09" db="EMBL/GenBank/DDBJ databases">
        <title>Genome sequencing of Flavivirga sp. MEBiC05379.</title>
        <authorList>
            <person name="Oh H.-M."/>
            <person name="Kwon K.K."/>
            <person name="Park M.J."/>
            <person name="Yang S.-H."/>
        </authorList>
    </citation>
    <scope>NUCLEOTIDE SEQUENCE [LARGE SCALE GENOMIC DNA]</scope>
    <source>
        <strain evidence="2 3">MEBiC05379</strain>
    </source>
</reference>
<accession>A0ABU7XPY3</accession>
<dbReference type="EMBL" id="JAODOP010000004">
    <property type="protein sequence ID" value="MEF3832776.1"/>
    <property type="molecule type" value="Genomic_DNA"/>
</dbReference>
<organism evidence="2 3">
    <name type="scientific">Flavivirga spongiicola</name>
    <dbReference type="NCBI Taxonomy" id="421621"/>
    <lineage>
        <taxon>Bacteria</taxon>
        <taxon>Pseudomonadati</taxon>
        <taxon>Bacteroidota</taxon>
        <taxon>Flavobacteriia</taxon>
        <taxon>Flavobacteriales</taxon>
        <taxon>Flavobacteriaceae</taxon>
        <taxon>Flavivirga</taxon>
    </lineage>
</organism>
<feature type="transmembrane region" description="Helical" evidence="1">
    <location>
        <begin position="68"/>
        <end position="86"/>
    </location>
</feature>
<dbReference type="RefSeq" id="WP_303305146.1">
    <property type="nucleotide sequence ID" value="NZ_JAODOP010000004.1"/>
</dbReference>
<keyword evidence="1" id="KW-0472">Membrane</keyword>
<keyword evidence="1" id="KW-1133">Transmembrane helix</keyword>
<evidence type="ECO:0000313" key="2">
    <source>
        <dbReference type="EMBL" id="MEF3832776.1"/>
    </source>
</evidence>
<keyword evidence="1" id="KW-0812">Transmembrane</keyword>
<sequence length="94" mass="10361">MKTVVENIQDQIKAKDTADIVPAHKILDIATKIESSEGAIIPKEAIAWIELQPSIKIETKDNTPVLSYVLYGIFTLAVVVAIKIIFNKLKSRSA</sequence>
<keyword evidence="3" id="KW-1185">Reference proteome</keyword>
<proteinExistence type="predicted"/>
<dbReference type="Proteomes" id="UP001337305">
    <property type="component" value="Unassembled WGS sequence"/>
</dbReference>
<gene>
    <name evidence="2" type="ORF">N1F79_06520</name>
</gene>
<protein>
    <submittedName>
        <fullName evidence="2">Uncharacterized protein</fullName>
    </submittedName>
</protein>
<evidence type="ECO:0000313" key="3">
    <source>
        <dbReference type="Proteomes" id="UP001337305"/>
    </source>
</evidence>